<dbReference type="PANTHER" id="PTHR48207:SF3">
    <property type="entry name" value="SUCCINATE--HYDROXYMETHYLGLUTARATE COA-TRANSFERASE"/>
    <property type="match status" value="1"/>
</dbReference>
<dbReference type="InterPro" id="IPR003673">
    <property type="entry name" value="CoA-Trfase_fam_III"/>
</dbReference>
<dbReference type="Gene3D" id="3.30.1540.10">
    <property type="entry name" value="formyl-coa transferase, domain 3"/>
    <property type="match status" value="1"/>
</dbReference>
<dbReference type="Gene3D" id="3.40.50.10540">
    <property type="entry name" value="Crotonobetainyl-coa:carnitine coa-transferase, domain 1"/>
    <property type="match status" value="1"/>
</dbReference>
<evidence type="ECO:0000256" key="1">
    <source>
        <dbReference type="ARBA" id="ARBA00022679"/>
    </source>
</evidence>
<reference evidence="2 3" key="1">
    <citation type="submission" date="2017-04" db="EMBL/GenBank/DDBJ databases">
        <authorList>
            <person name="Afonso C.L."/>
            <person name="Miller P.J."/>
            <person name="Scott M.A."/>
            <person name="Spackman E."/>
            <person name="Goraichik I."/>
            <person name="Dimitrov K.M."/>
            <person name="Suarez D.L."/>
            <person name="Swayne D.E."/>
        </authorList>
    </citation>
    <scope>NUCLEOTIDE SEQUENCE [LARGE SCALE GENOMIC DNA]</scope>
    <source>
        <strain evidence="2 3">DSM 12816</strain>
    </source>
</reference>
<dbReference type="Pfam" id="PF02515">
    <property type="entry name" value="CoA_transf_3"/>
    <property type="match status" value="1"/>
</dbReference>
<evidence type="ECO:0000313" key="2">
    <source>
        <dbReference type="EMBL" id="SMC81801.1"/>
    </source>
</evidence>
<dbReference type="EMBL" id="FWXW01000008">
    <property type="protein sequence ID" value="SMC81801.1"/>
    <property type="molecule type" value="Genomic_DNA"/>
</dbReference>
<dbReference type="InterPro" id="IPR023606">
    <property type="entry name" value="CoA-Trfase_III_dom_1_sf"/>
</dbReference>
<evidence type="ECO:0000313" key="3">
    <source>
        <dbReference type="Proteomes" id="UP000192790"/>
    </source>
</evidence>
<keyword evidence="1 2" id="KW-0808">Transferase</keyword>
<dbReference type="PANTHER" id="PTHR48207">
    <property type="entry name" value="SUCCINATE--HYDROXYMETHYLGLUTARATE COA-TRANSFERASE"/>
    <property type="match status" value="1"/>
</dbReference>
<proteinExistence type="predicted"/>
<dbReference type="AlphaFoldDB" id="A0A1W2C9I7"/>
<protein>
    <submittedName>
        <fullName evidence="2">Formyl-CoA transferase</fullName>
    </submittedName>
</protein>
<dbReference type="InterPro" id="IPR044855">
    <property type="entry name" value="CoA-Trfase_III_dom3_sf"/>
</dbReference>
<accession>A0A1W2C9I7</accession>
<dbReference type="SUPFAM" id="SSF89796">
    <property type="entry name" value="CoA-transferase family III (CaiB/BaiF)"/>
    <property type="match status" value="1"/>
</dbReference>
<dbReference type="RefSeq" id="WP_084235309.1">
    <property type="nucleotide sequence ID" value="NZ_FWXW01000008.1"/>
</dbReference>
<gene>
    <name evidence="2" type="ORF">SAMN02745168_2632</name>
</gene>
<dbReference type="STRING" id="1122930.SAMN02745168_2632"/>
<organism evidence="2 3">
    <name type="scientific">Papillibacter cinnamivorans DSM 12816</name>
    <dbReference type="NCBI Taxonomy" id="1122930"/>
    <lineage>
        <taxon>Bacteria</taxon>
        <taxon>Bacillati</taxon>
        <taxon>Bacillota</taxon>
        <taxon>Clostridia</taxon>
        <taxon>Eubacteriales</taxon>
        <taxon>Oscillospiraceae</taxon>
        <taxon>Papillibacter</taxon>
    </lineage>
</organism>
<dbReference type="GO" id="GO:0008410">
    <property type="term" value="F:CoA-transferase activity"/>
    <property type="evidence" value="ECO:0007669"/>
    <property type="project" value="TreeGrafter"/>
</dbReference>
<dbReference type="InterPro" id="IPR050483">
    <property type="entry name" value="CoA-transferase_III_domain"/>
</dbReference>
<keyword evidence="3" id="KW-1185">Reference proteome</keyword>
<name>A0A1W2C9I7_9FIRM</name>
<dbReference type="Proteomes" id="UP000192790">
    <property type="component" value="Unassembled WGS sequence"/>
</dbReference>
<dbReference type="OrthoDB" id="9797653at2"/>
<sequence>MANIFDGVLVIDFSNNLAAPTAVSMLADYGAEVIKIEKASGDDNRQYGPFIEGKSLIAMWLNRNKKSIVMDTRKPEAIEIIKKFIAQADVVVESFKPGAINKMGFGYEELIKIKPDLIMCSVSGFGQDGPYGQRPGYDMIAVAMSGLMDNTGFPDGPPTKIGSAVGDFVGGLDAFGAMAAALYHKAKTGEGQYIDISLLEGLVNINDYTDLAYNNFPVPHRGGNHQAVVAPFGLFNGRDGSIIICVASDKLWAALCTMMGREEMIDDSLYRGSGKRAERKELIIPMIEDWLKSFESVEEPLKLMTEKEIPCCKVEKTQDLVRNEQLIARNMIVDMETKEITAGKIKTRAPVFHFSKTPGKVRFSPALGEHTDEILKKYAGCGDAEIASLKEKGIVR</sequence>